<feature type="region of interest" description="Disordered" evidence="1">
    <location>
        <begin position="1"/>
        <end position="34"/>
    </location>
</feature>
<evidence type="ECO:0000313" key="3">
    <source>
        <dbReference type="Proteomes" id="UP001497623"/>
    </source>
</evidence>
<dbReference type="EMBL" id="CAXKWB010052320">
    <property type="protein sequence ID" value="CAL4172678.1"/>
    <property type="molecule type" value="Genomic_DNA"/>
</dbReference>
<evidence type="ECO:0000256" key="1">
    <source>
        <dbReference type="SAM" id="MobiDB-lite"/>
    </source>
</evidence>
<feature type="compositionally biased region" description="Low complexity" evidence="1">
    <location>
        <begin position="104"/>
        <end position="114"/>
    </location>
</feature>
<dbReference type="Proteomes" id="UP001497623">
    <property type="component" value="Unassembled WGS sequence"/>
</dbReference>
<sequence length="128" mass="13829">MNHQSTIDIDLDDDSKIAQPVPKQDIRSASPAASAPKLDYVKRKVDGSIEELDVNLEEEKKPVVKSSDILSAASQGISTVKSSCLQSELSWDACSQHELPPPTETTTSSNPSSPLRNGQLARPLPHAR</sequence>
<evidence type="ECO:0000313" key="2">
    <source>
        <dbReference type="EMBL" id="CAL4172678.1"/>
    </source>
</evidence>
<comment type="caution">
    <text evidence="2">The sequence shown here is derived from an EMBL/GenBank/DDBJ whole genome shotgun (WGS) entry which is preliminary data.</text>
</comment>
<proteinExistence type="predicted"/>
<accession>A0AAV2SAH7</accession>
<keyword evidence="3" id="KW-1185">Reference proteome</keyword>
<protein>
    <submittedName>
        <fullName evidence="2">Uncharacterized protein</fullName>
    </submittedName>
</protein>
<name>A0AAV2SAH7_MEGNR</name>
<organism evidence="2 3">
    <name type="scientific">Meganyctiphanes norvegica</name>
    <name type="common">Northern krill</name>
    <name type="synonym">Thysanopoda norvegica</name>
    <dbReference type="NCBI Taxonomy" id="48144"/>
    <lineage>
        <taxon>Eukaryota</taxon>
        <taxon>Metazoa</taxon>
        <taxon>Ecdysozoa</taxon>
        <taxon>Arthropoda</taxon>
        <taxon>Crustacea</taxon>
        <taxon>Multicrustacea</taxon>
        <taxon>Malacostraca</taxon>
        <taxon>Eumalacostraca</taxon>
        <taxon>Eucarida</taxon>
        <taxon>Euphausiacea</taxon>
        <taxon>Euphausiidae</taxon>
        <taxon>Meganyctiphanes</taxon>
    </lineage>
</organism>
<reference evidence="2 3" key="1">
    <citation type="submission" date="2024-05" db="EMBL/GenBank/DDBJ databases">
        <authorList>
            <person name="Wallberg A."/>
        </authorList>
    </citation>
    <scope>NUCLEOTIDE SEQUENCE [LARGE SCALE GENOMIC DNA]</scope>
</reference>
<feature type="region of interest" description="Disordered" evidence="1">
    <location>
        <begin position="95"/>
        <end position="128"/>
    </location>
</feature>
<dbReference type="AlphaFoldDB" id="A0AAV2SAH7"/>
<gene>
    <name evidence="2" type="ORF">MNOR_LOCUS34298</name>
</gene>